<dbReference type="OrthoDB" id="4448at2"/>
<dbReference type="EMBL" id="CP003390">
    <property type="protein sequence ID" value="AFI84366.1"/>
    <property type="molecule type" value="Genomic_DNA"/>
</dbReference>
<dbReference type="InterPro" id="IPR051533">
    <property type="entry name" value="WaaL-like"/>
</dbReference>
<gene>
    <name evidence="8" type="ordered locus">Q7A_1540</name>
</gene>
<dbReference type="KEGG" id="mej:Q7A_1540"/>
<dbReference type="STRING" id="754476.Q7A_1540"/>
<dbReference type="RefSeq" id="WP_014706739.1">
    <property type="nucleotide sequence ID" value="NC_017857.3"/>
</dbReference>
<feature type="transmembrane region" description="Helical" evidence="5">
    <location>
        <begin position="224"/>
        <end position="241"/>
    </location>
</feature>
<evidence type="ECO:0000259" key="7">
    <source>
        <dbReference type="Pfam" id="PF11846"/>
    </source>
</evidence>
<feature type="transmembrane region" description="Helical" evidence="5">
    <location>
        <begin position="132"/>
        <end position="155"/>
    </location>
</feature>
<keyword evidence="4 5" id="KW-0472">Membrane</keyword>
<evidence type="ECO:0000313" key="8">
    <source>
        <dbReference type="EMBL" id="AFI84366.1"/>
    </source>
</evidence>
<dbReference type="GO" id="GO:0016020">
    <property type="term" value="C:membrane"/>
    <property type="evidence" value="ECO:0007669"/>
    <property type="project" value="UniProtKB-SubCell"/>
</dbReference>
<evidence type="ECO:0000259" key="6">
    <source>
        <dbReference type="Pfam" id="PF04932"/>
    </source>
</evidence>
<feature type="domain" description="O-antigen ligase-related" evidence="6">
    <location>
        <begin position="207"/>
        <end position="357"/>
    </location>
</feature>
<dbReference type="GO" id="GO:0016874">
    <property type="term" value="F:ligase activity"/>
    <property type="evidence" value="ECO:0007669"/>
    <property type="project" value="UniProtKB-KW"/>
</dbReference>
<reference evidence="8 9" key="2">
    <citation type="journal article" date="2013" name="Int. J. Syst. Evol. Microbiol.">
        <title>Methylophaga nitratireducenticrescens sp. nov. and Methylophaga frappieri sp. nov., isolated from the biofilm of the methanol-fed denitrification system treating the seawater at the Montreal Biodome.</title>
        <authorList>
            <person name="Villeneuve C."/>
            <person name="Martineau C."/>
            <person name="Mauffrey F."/>
            <person name="Villemur R."/>
        </authorList>
    </citation>
    <scope>NUCLEOTIDE SEQUENCE [LARGE SCALE GENOMIC DNA]</scope>
    <source>
        <strain evidence="8 9">JAM1</strain>
    </source>
</reference>
<dbReference type="Pfam" id="PF11846">
    <property type="entry name" value="Wzy_C_2"/>
    <property type="match status" value="1"/>
</dbReference>
<reference evidence="8 9" key="1">
    <citation type="journal article" date="2012" name="J. Bacteriol.">
        <title>Complete genome sequences of Methylophaga sp. strain JAM1 and Methylophaga sp. strain JAM7.</title>
        <authorList>
            <person name="Villeneuve C."/>
            <person name="Martineau C."/>
            <person name="Mauffrey F."/>
            <person name="Villemur R."/>
        </authorList>
    </citation>
    <scope>NUCLEOTIDE SEQUENCE [LARGE SCALE GENOMIC DNA]</scope>
    <source>
        <strain evidence="8 9">JAM1</strain>
    </source>
</reference>
<sequence length="590" mass="66754">MSDTAENPGFKINKITMLACGLLALVCVVPFLIPHHRIPLTTFYNQWAAIALSTLAIIFLLHKRSWKAMQIPWLALAPLGLWGIVLIQYQLGFFGYWQQTFLISLLLLWASLLIVVGAQLKQLVTMEKLVPVLGWAFVIGGLLSAFIVVLQYIGWDDSGFILRHKSGGFAANLGQVNHLATYLGIALGSLLYLYLSRRINIWAVAITAIVFLIALALTGQRMSWLYVVLLSVGGWLVARKSTQWHIHFVSSRLLWLIPIFIVVQLLLPLLSMEMPAMPAERIAASMKGESIRLLLLQQAWEMFIQHPLWGVGWGQFGWHNFEMTQQYPGLQGYADHAHNLLLHLLAETGIFGGLILLSAIVYWFWQQRGVVISAERWWLYATLAVFAIHSLLEYPLWYAYFLGIAALVTGMSSERNITLKMNLGVPVAAMVLVFSVFMLGNTFSQYSKVENWYTQGRMGLFSDEQAVPLLYEMAETRDKSLFAPYLDLVIVRALPDTPEVIPDKLAMNTQLMQYLPGEEEVYNQVTLLALSGQSEAAARQLDLAMQHYPKYMDKYWKVATRGLLVGGHKQLFPLIQQLQDYQDMAYPLEP</sequence>
<keyword evidence="9" id="KW-1185">Reference proteome</keyword>
<name>I1XIZ7_METNJ</name>
<evidence type="ECO:0000256" key="5">
    <source>
        <dbReference type="SAM" id="Phobius"/>
    </source>
</evidence>
<proteinExistence type="predicted"/>
<feature type="transmembrane region" description="Helical" evidence="5">
    <location>
        <begin position="377"/>
        <end position="401"/>
    </location>
</feature>
<accession>I1XIZ7</accession>
<feature type="transmembrane region" description="Helical" evidence="5">
    <location>
        <begin position="421"/>
        <end position="440"/>
    </location>
</feature>
<dbReference type="AlphaFoldDB" id="I1XIZ7"/>
<protein>
    <submittedName>
        <fullName evidence="8">Lipid A core-O-antigen ligase-like enyme</fullName>
    </submittedName>
</protein>
<feature type="transmembrane region" description="Helical" evidence="5">
    <location>
        <begin position="201"/>
        <end position="218"/>
    </location>
</feature>
<feature type="transmembrane region" description="Helical" evidence="5">
    <location>
        <begin position="97"/>
        <end position="120"/>
    </location>
</feature>
<feature type="transmembrane region" description="Helical" evidence="5">
    <location>
        <begin position="175"/>
        <end position="194"/>
    </location>
</feature>
<dbReference type="Pfam" id="PF04932">
    <property type="entry name" value="Wzy_C"/>
    <property type="match status" value="1"/>
</dbReference>
<feature type="transmembrane region" description="Helical" evidence="5">
    <location>
        <begin position="253"/>
        <end position="271"/>
    </location>
</feature>
<evidence type="ECO:0000256" key="2">
    <source>
        <dbReference type="ARBA" id="ARBA00022692"/>
    </source>
</evidence>
<dbReference type="Proteomes" id="UP000009144">
    <property type="component" value="Chromosome"/>
</dbReference>
<dbReference type="InterPro" id="IPR021797">
    <property type="entry name" value="Wzy_C_2"/>
</dbReference>
<feature type="domain" description="Virulence factor membrane-bound polymerase C-terminal" evidence="7">
    <location>
        <begin position="377"/>
        <end position="554"/>
    </location>
</feature>
<dbReference type="InterPro" id="IPR007016">
    <property type="entry name" value="O-antigen_ligase-rel_domated"/>
</dbReference>
<evidence type="ECO:0000313" key="9">
    <source>
        <dbReference type="Proteomes" id="UP000009144"/>
    </source>
</evidence>
<dbReference type="PANTHER" id="PTHR37422:SF21">
    <property type="entry name" value="EXOQ-LIKE PROTEIN"/>
    <property type="match status" value="1"/>
</dbReference>
<evidence type="ECO:0000256" key="3">
    <source>
        <dbReference type="ARBA" id="ARBA00022989"/>
    </source>
</evidence>
<evidence type="ECO:0000256" key="1">
    <source>
        <dbReference type="ARBA" id="ARBA00004141"/>
    </source>
</evidence>
<dbReference type="HOGENOM" id="CLU_031791_1_0_6"/>
<feature type="transmembrane region" description="Helical" evidence="5">
    <location>
        <begin position="340"/>
        <end position="365"/>
    </location>
</feature>
<keyword evidence="2 5" id="KW-0812">Transmembrane</keyword>
<dbReference type="eggNOG" id="COG3307">
    <property type="taxonomic scope" value="Bacteria"/>
</dbReference>
<feature type="transmembrane region" description="Helical" evidence="5">
    <location>
        <begin position="73"/>
        <end position="91"/>
    </location>
</feature>
<keyword evidence="3 5" id="KW-1133">Transmembrane helix</keyword>
<dbReference type="PANTHER" id="PTHR37422">
    <property type="entry name" value="TEICHURONIC ACID BIOSYNTHESIS PROTEIN TUAE"/>
    <property type="match status" value="1"/>
</dbReference>
<feature type="transmembrane region" description="Helical" evidence="5">
    <location>
        <begin position="12"/>
        <end position="32"/>
    </location>
</feature>
<dbReference type="PATRIC" id="fig|754476.3.peg.1520"/>
<comment type="subcellular location">
    <subcellularLocation>
        <location evidence="1">Membrane</location>
        <topology evidence="1">Multi-pass membrane protein</topology>
    </subcellularLocation>
</comment>
<organism evidence="8 9">
    <name type="scientific">Methylophaga nitratireducenticrescens</name>
    <dbReference type="NCBI Taxonomy" id="754476"/>
    <lineage>
        <taxon>Bacteria</taxon>
        <taxon>Pseudomonadati</taxon>
        <taxon>Pseudomonadota</taxon>
        <taxon>Gammaproteobacteria</taxon>
        <taxon>Thiotrichales</taxon>
        <taxon>Piscirickettsiaceae</taxon>
        <taxon>Methylophaga</taxon>
    </lineage>
</organism>
<evidence type="ECO:0000256" key="4">
    <source>
        <dbReference type="ARBA" id="ARBA00023136"/>
    </source>
</evidence>
<feature type="transmembrane region" description="Helical" evidence="5">
    <location>
        <begin position="44"/>
        <end position="61"/>
    </location>
</feature>